<keyword evidence="1" id="KW-0489">Methyltransferase</keyword>
<dbReference type="GO" id="GO:0008168">
    <property type="term" value="F:methyltransferase activity"/>
    <property type="evidence" value="ECO:0007669"/>
    <property type="project" value="UniProtKB-KW"/>
</dbReference>
<dbReference type="InterPro" id="IPR010719">
    <property type="entry name" value="MnmM_MeTrfase"/>
</dbReference>
<dbReference type="PANTHER" id="PTHR35276">
    <property type="entry name" value="S-ADENOSYL-L-METHIONINE-DEPENDENT METHYLTRANSFERASES SUPERFAMILY PROTEIN"/>
    <property type="match status" value="1"/>
</dbReference>
<dbReference type="InterPro" id="IPR029063">
    <property type="entry name" value="SAM-dependent_MTases_sf"/>
</dbReference>
<evidence type="ECO:0000313" key="2">
    <source>
        <dbReference type="Proteomes" id="UP000774000"/>
    </source>
</evidence>
<sequence>MKDLKQGVDFSHNLIKEHINKGAKVIDATVGNGHDTQFLAEVVGAKGFVWGFDVQESALEAAKNRLQENELSERVKLIHAGHEKMQDYISENVDGILFNLGYLPGSNKEIITTVDTTLQAVKSGLELLAVGGLMIVVVYLGHEGGKKEQQALLDYAKKLDEKKYNVLHYRFINQSSQPPQVLAIKKRN</sequence>
<dbReference type="Pfam" id="PF06962">
    <property type="entry name" value="rRNA_methylase"/>
    <property type="match status" value="1"/>
</dbReference>
<comment type="caution">
    <text evidence="1">The sequence shown here is derived from an EMBL/GenBank/DDBJ whole genome shotgun (WGS) entry which is preliminary data.</text>
</comment>
<dbReference type="AlphaFoldDB" id="A0A939BT03"/>
<dbReference type="PANTHER" id="PTHR35276:SF1">
    <property type="entry name" value="TRNA (MNM(5)S(2)U34)-METHYLTRANSFERASE, CHLOROPLASTIC"/>
    <property type="match status" value="1"/>
</dbReference>
<evidence type="ECO:0000313" key="1">
    <source>
        <dbReference type="EMBL" id="MBM7557706.1"/>
    </source>
</evidence>
<name>A0A939BT03_9FIRM</name>
<dbReference type="GO" id="GO:0032259">
    <property type="term" value="P:methylation"/>
    <property type="evidence" value="ECO:0007669"/>
    <property type="project" value="UniProtKB-KW"/>
</dbReference>
<protein>
    <submittedName>
        <fullName evidence="1">Methyltransferase</fullName>
    </submittedName>
</protein>
<dbReference type="EMBL" id="JAFBDQ010000015">
    <property type="protein sequence ID" value="MBM7557706.1"/>
    <property type="molecule type" value="Genomic_DNA"/>
</dbReference>
<proteinExistence type="predicted"/>
<keyword evidence="1" id="KW-0808">Transferase</keyword>
<reference evidence="1" key="1">
    <citation type="submission" date="2021-01" db="EMBL/GenBank/DDBJ databases">
        <title>Genomic Encyclopedia of Type Strains, Phase IV (KMG-IV): sequencing the most valuable type-strain genomes for metagenomic binning, comparative biology and taxonomic classification.</title>
        <authorList>
            <person name="Goeker M."/>
        </authorList>
    </citation>
    <scope>NUCLEOTIDE SEQUENCE</scope>
    <source>
        <strain evidence="1">DSM 23230</strain>
    </source>
</reference>
<dbReference type="CDD" id="cd02440">
    <property type="entry name" value="AdoMet_MTases"/>
    <property type="match status" value="1"/>
</dbReference>
<keyword evidence="2" id="KW-1185">Reference proteome</keyword>
<dbReference type="Proteomes" id="UP000774000">
    <property type="component" value="Unassembled WGS sequence"/>
</dbReference>
<organism evidence="1 2">
    <name type="scientific">Halanaerobacter jeridensis</name>
    <dbReference type="NCBI Taxonomy" id="706427"/>
    <lineage>
        <taxon>Bacteria</taxon>
        <taxon>Bacillati</taxon>
        <taxon>Bacillota</taxon>
        <taxon>Clostridia</taxon>
        <taxon>Halanaerobiales</taxon>
        <taxon>Halobacteroidaceae</taxon>
        <taxon>Halanaerobacter</taxon>
    </lineage>
</organism>
<accession>A0A939BT03</accession>
<dbReference type="RefSeq" id="WP_204702450.1">
    <property type="nucleotide sequence ID" value="NZ_JAFBDQ010000015.1"/>
</dbReference>
<dbReference type="Gene3D" id="3.40.50.150">
    <property type="entry name" value="Vaccinia Virus protein VP39"/>
    <property type="match status" value="1"/>
</dbReference>
<dbReference type="SUPFAM" id="SSF53335">
    <property type="entry name" value="S-adenosyl-L-methionine-dependent methyltransferases"/>
    <property type="match status" value="1"/>
</dbReference>
<gene>
    <name evidence="1" type="ORF">JOC47_002572</name>
</gene>